<keyword evidence="1" id="KW-0472">Membrane</keyword>
<feature type="transmembrane region" description="Helical" evidence="1">
    <location>
        <begin position="12"/>
        <end position="30"/>
    </location>
</feature>
<dbReference type="InterPro" id="IPR011089">
    <property type="entry name" value="GmrSD_C"/>
</dbReference>
<evidence type="ECO:0000259" key="2">
    <source>
        <dbReference type="Pfam" id="PF07510"/>
    </source>
</evidence>
<keyword evidence="1" id="KW-1133">Transmembrane helix</keyword>
<evidence type="ECO:0000313" key="4">
    <source>
        <dbReference type="Proteomes" id="UP000010301"/>
    </source>
</evidence>
<dbReference type="EMBL" id="ACFG01000004">
    <property type="protein sequence ID" value="EEH64352.1"/>
    <property type="molecule type" value="Genomic_DNA"/>
</dbReference>
<organism evidence="3 4">
    <name type="scientific">Gleimia coleocanis DSM 15436</name>
    <dbReference type="NCBI Taxonomy" id="525245"/>
    <lineage>
        <taxon>Bacteria</taxon>
        <taxon>Bacillati</taxon>
        <taxon>Actinomycetota</taxon>
        <taxon>Actinomycetes</taxon>
        <taxon>Actinomycetales</taxon>
        <taxon>Actinomycetaceae</taxon>
        <taxon>Gleimia</taxon>
    </lineage>
</organism>
<evidence type="ECO:0000313" key="3">
    <source>
        <dbReference type="EMBL" id="EEH64352.1"/>
    </source>
</evidence>
<dbReference type="AlphaFoldDB" id="C0VY49"/>
<accession>C0VY49</accession>
<evidence type="ECO:0000256" key="1">
    <source>
        <dbReference type="SAM" id="Phobius"/>
    </source>
</evidence>
<keyword evidence="4" id="KW-1185">Reference proteome</keyword>
<dbReference type="Pfam" id="PF07510">
    <property type="entry name" value="GmrSD_C"/>
    <property type="match status" value="1"/>
</dbReference>
<dbReference type="eggNOG" id="COG2356">
    <property type="taxonomic scope" value="Bacteria"/>
</dbReference>
<dbReference type="Proteomes" id="UP000010301">
    <property type="component" value="Unassembled WGS sequence"/>
</dbReference>
<feature type="domain" description="GmrSD restriction endonucleases C-terminal" evidence="2">
    <location>
        <begin position="91"/>
        <end position="228"/>
    </location>
</feature>
<name>C0VY49_9ACTO</name>
<reference evidence="3 4" key="1">
    <citation type="submission" date="2009-01" db="EMBL/GenBank/DDBJ databases">
        <authorList>
            <person name="Qin X."/>
            <person name="Bachman B."/>
            <person name="Battles P."/>
            <person name="Bell A."/>
            <person name="Bess C."/>
            <person name="Bickham C."/>
            <person name="Chaboub L."/>
            <person name="Chen D."/>
            <person name="Coyle M."/>
            <person name="Deiros D.R."/>
            <person name="Dinh H."/>
            <person name="Forbes L."/>
            <person name="Fowler G."/>
            <person name="Francisco L."/>
            <person name="Fu Q."/>
            <person name="Gubbala S."/>
            <person name="Hale W."/>
            <person name="Han Y."/>
            <person name="Hemphill L."/>
            <person name="Highlander S.K."/>
            <person name="Hirani K."/>
            <person name="Hogues M."/>
            <person name="Jackson L."/>
            <person name="Jakkamsetti A."/>
            <person name="Javaid M."/>
            <person name="Jiang H."/>
            <person name="Korchina V."/>
            <person name="Kovar C."/>
            <person name="Lara F."/>
            <person name="Lee S."/>
            <person name="Mata R."/>
            <person name="Mathew T."/>
            <person name="Moen C."/>
            <person name="Morales K."/>
            <person name="Munidasa M."/>
            <person name="Nazareth L."/>
            <person name="Ngo R."/>
            <person name="Nguyen L."/>
            <person name="Okwuonu G."/>
            <person name="Ongeri F."/>
            <person name="Patil S."/>
            <person name="Petrosino J."/>
            <person name="Pham C."/>
            <person name="Pham P."/>
            <person name="Pu L.-L."/>
            <person name="Puazo M."/>
            <person name="Raj R."/>
            <person name="Reid J."/>
            <person name="Rouhana J."/>
            <person name="Saada N."/>
            <person name="Shang Y."/>
            <person name="Simmons D."/>
            <person name="Thornton R."/>
            <person name="Warren J."/>
            <person name="Weissenberger G."/>
            <person name="Zhang J."/>
            <person name="Zhang L."/>
            <person name="Zhou C."/>
            <person name="Zhu D."/>
            <person name="Muzny D."/>
            <person name="Worley K."/>
            <person name="Gibbs R."/>
        </authorList>
    </citation>
    <scope>NUCLEOTIDE SEQUENCE [LARGE SCALE GENOMIC DNA]</scope>
    <source>
        <strain evidence="3 4">DSM 15436</strain>
    </source>
</reference>
<dbReference type="RefSeq" id="WP_006547086.1">
    <property type="nucleotide sequence ID" value="NZ_DS999545.1"/>
</dbReference>
<protein>
    <recommendedName>
        <fullName evidence="2">GmrSD restriction endonucleases C-terminal domain-containing protein</fullName>
    </recommendedName>
</protein>
<dbReference type="HOGENOM" id="CLU_043034_1_0_11"/>
<dbReference type="PANTHER" id="PTHR24094:SF15">
    <property type="entry name" value="AMP-DEPENDENT SYNTHETASE_LIGASE DOMAIN-CONTAINING PROTEIN-RELATED"/>
    <property type="match status" value="1"/>
</dbReference>
<dbReference type="STRING" id="525245.HMPREF0044_0089"/>
<comment type="caution">
    <text evidence="3">The sequence shown here is derived from an EMBL/GenBank/DDBJ whole genome shotgun (WGS) entry which is preliminary data.</text>
</comment>
<proteinExistence type="predicted"/>
<keyword evidence="1" id="KW-0812">Transmembrane</keyword>
<dbReference type="PANTHER" id="PTHR24094">
    <property type="entry name" value="SECRETED PROTEIN"/>
    <property type="match status" value="1"/>
</dbReference>
<sequence>MKQPEPRKTSKPADLIIYLIIGILFLWLLFTLKPDLLRTLTGQNQLADIPASTAKTALQQLEIRPRTERAPEYQRNEFGESWADVDGNGCDTRNDILGRDLIEKQYRRGSNCVVKQGLLEDPYTGEKVAFIRGPQTSEIVQIDHVVALGDAWRSGAYKWDLAKREAFANDPENLLAVVGYVNEDKGRSRADQWLPPQEEYHCAYVARQIKVKAKWQLSIISSEKETFVNVLANCPATG</sequence>
<gene>
    <name evidence="3" type="ORF">HMPREF0044_0089</name>
</gene>